<evidence type="ECO:0000313" key="1">
    <source>
        <dbReference type="EMBL" id="WXB95437.1"/>
    </source>
</evidence>
<dbReference type="PANTHER" id="PTHR48098">
    <property type="entry name" value="ENTEROCHELIN ESTERASE-RELATED"/>
    <property type="match status" value="1"/>
</dbReference>
<protein>
    <submittedName>
        <fullName evidence="1">Alpha/beta hydrolase-fold protein</fullName>
    </submittedName>
</protein>
<accession>A0ABZ2NDW9</accession>
<dbReference type="PANTHER" id="PTHR48098:SF6">
    <property type="entry name" value="FERRI-BACILLIBACTIN ESTERASE BESA"/>
    <property type="match status" value="1"/>
</dbReference>
<dbReference type="Proteomes" id="UP001377337">
    <property type="component" value="Chromosome"/>
</dbReference>
<dbReference type="EMBL" id="CP147407">
    <property type="protein sequence ID" value="WXB95437.1"/>
    <property type="molecule type" value="Genomic_DNA"/>
</dbReference>
<dbReference type="GO" id="GO:0016787">
    <property type="term" value="F:hydrolase activity"/>
    <property type="evidence" value="ECO:0007669"/>
    <property type="project" value="UniProtKB-KW"/>
</dbReference>
<keyword evidence="1" id="KW-0378">Hydrolase</keyword>
<name>A0ABZ2NDW9_9BACI</name>
<dbReference type="InterPro" id="IPR029058">
    <property type="entry name" value="AB_hydrolase_fold"/>
</dbReference>
<proteinExistence type="predicted"/>
<gene>
    <name evidence="1" type="ORF">WCV65_12740</name>
</gene>
<dbReference type="RefSeq" id="WP_338776948.1">
    <property type="nucleotide sequence ID" value="NZ_CP147407.1"/>
</dbReference>
<organism evidence="1 2">
    <name type="scientific">Metabacillus sediminis</name>
    <dbReference type="NCBI Taxonomy" id="3117746"/>
    <lineage>
        <taxon>Bacteria</taxon>
        <taxon>Bacillati</taxon>
        <taxon>Bacillota</taxon>
        <taxon>Bacilli</taxon>
        <taxon>Bacillales</taxon>
        <taxon>Bacillaceae</taxon>
        <taxon>Metabacillus</taxon>
    </lineage>
</organism>
<sequence length="257" mass="29322">MIDCFQIPMNAFNEERTIRIYRPPSYSSSSKSYPVLYLHDGQNVFTDELAVGGVSLELAKELHNKQYEIIIVAIDLNPAGEERINELCPWVSGPYSEKLLGRKSLAGGKGSAYLDFIVHELKPCIDHSYRTIQDQTFMAGISLGGSLSVYAACKYPHIFTRVAGLSSAFYRNQEEMEKLLKEADFASLNRLYLDCGTNEGGEHSAISEEFLSSNQRIFEILRKKTKESRFEVINQGRHHYSDFKERFPLVLEYLLKR</sequence>
<dbReference type="SUPFAM" id="SSF53474">
    <property type="entry name" value="alpha/beta-Hydrolases"/>
    <property type="match status" value="1"/>
</dbReference>
<dbReference type="Pfam" id="PF00756">
    <property type="entry name" value="Esterase"/>
    <property type="match status" value="1"/>
</dbReference>
<evidence type="ECO:0000313" key="2">
    <source>
        <dbReference type="Proteomes" id="UP001377337"/>
    </source>
</evidence>
<keyword evidence="2" id="KW-1185">Reference proteome</keyword>
<reference evidence="1 2" key="1">
    <citation type="submission" date="2024-02" db="EMBL/GenBank/DDBJ databases">
        <title>Seven novel Bacillus-like species.</title>
        <authorList>
            <person name="Liu G."/>
        </authorList>
    </citation>
    <scope>NUCLEOTIDE SEQUENCE [LARGE SCALE GENOMIC DNA]</scope>
    <source>
        <strain evidence="1 2">FJAT-52054</strain>
    </source>
</reference>
<dbReference type="Gene3D" id="3.40.50.1820">
    <property type="entry name" value="alpha/beta hydrolase"/>
    <property type="match status" value="1"/>
</dbReference>
<dbReference type="InterPro" id="IPR000801">
    <property type="entry name" value="Esterase-like"/>
</dbReference>
<dbReference type="InterPro" id="IPR050583">
    <property type="entry name" value="Mycobacterial_A85_antigen"/>
</dbReference>